<protein>
    <recommendedName>
        <fullName evidence="3">Acetone carboxylase</fullName>
    </recommendedName>
</protein>
<reference evidence="1 2" key="1">
    <citation type="submission" date="2020-07" db="EMBL/GenBank/DDBJ databases">
        <title>Sequencing the genomes of 1000 actinobacteria strains.</title>
        <authorList>
            <person name="Klenk H.-P."/>
        </authorList>
    </citation>
    <scope>NUCLEOTIDE SEQUENCE [LARGE SCALE GENOMIC DNA]</scope>
    <source>
        <strain evidence="1 2">DSM 100723</strain>
    </source>
</reference>
<dbReference type="AlphaFoldDB" id="A0A7W3IS66"/>
<name>A0A7W3IS66_9ACTN</name>
<accession>A0A7W3IS66</accession>
<evidence type="ECO:0000313" key="1">
    <source>
        <dbReference type="EMBL" id="MBA8794223.1"/>
    </source>
</evidence>
<evidence type="ECO:0000313" key="2">
    <source>
        <dbReference type="Proteomes" id="UP000523079"/>
    </source>
</evidence>
<sequence>MWDLRWNNPKIHTPDRRKHWLACDEHRPTLTSFLSARGFLRETEPVGADDPLDDAT</sequence>
<organism evidence="1 2">
    <name type="scientific">Microlunatus kandeliicorticis</name>
    <dbReference type="NCBI Taxonomy" id="1759536"/>
    <lineage>
        <taxon>Bacteria</taxon>
        <taxon>Bacillati</taxon>
        <taxon>Actinomycetota</taxon>
        <taxon>Actinomycetes</taxon>
        <taxon>Propionibacteriales</taxon>
        <taxon>Propionibacteriaceae</taxon>
        <taxon>Microlunatus</taxon>
    </lineage>
</organism>
<dbReference type="EMBL" id="JACGWT010000003">
    <property type="protein sequence ID" value="MBA8794223.1"/>
    <property type="molecule type" value="Genomic_DNA"/>
</dbReference>
<dbReference type="RefSeq" id="WP_328823729.1">
    <property type="nucleotide sequence ID" value="NZ_JACGWT010000003.1"/>
</dbReference>
<evidence type="ECO:0008006" key="3">
    <source>
        <dbReference type="Google" id="ProtNLM"/>
    </source>
</evidence>
<proteinExistence type="predicted"/>
<dbReference type="Proteomes" id="UP000523079">
    <property type="component" value="Unassembled WGS sequence"/>
</dbReference>
<keyword evidence="2" id="KW-1185">Reference proteome</keyword>
<comment type="caution">
    <text evidence="1">The sequence shown here is derived from an EMBL/GenBank/DDBJ whole genome shotgun (WGS) entry which is preliminary data.</text>
</comment>
<gene>
    <name evidence="1" type="ORF">FHX74_001842</name>
</gene>